<protein>
    <recommendedName>
        <fullName evidence="5">RNA-directed RNA polymerase L</fullName>
        <ecNumber evidence="4">2.7.7.48</ecNumber>
    </recommendedName>
    <alternativeName>
        <fullName evidence="13">Large structural protein</fullName>
    </alternativeName>
    <alternativeName>
        <fullName evidence="15">Replicase</fullName>
    </alternativeName>
    <alternativeName>
        <fullName evidence="14">Transcriptase</fullName>
    </alternativeName>
</protein>
<dbReference type="NCBIfam" id="TIGR04202">
    <property type="entry name" value="capSnatchArena"/>
    <property type="match status" value="1"/>
</dbReference>
<keyword evidence="7" id="KW-0808">Transferase</keyword>
<evidence type="ECO:0000256" key="3">
    <source>
        <dbReference type="ARBA" id="ARBA00004340"/>
    </source>
</evidence>
<dbReference type="Gene3D" id="3.40.91.60">
    <property type="match status" value="1"/>
</dbReference>
<sequence length="2238" mass="260157">MDKELMNQFRLRIEHAKTAEVAKDIDVDLLMARHDYFGRELCKALNIEYRNDVPLVDILLEIIPDINPMNYEIPNVTPDNFIWDGNTLIILDYKVSVSSESSEITLLKYEKLIKPLLEQIGINCEIAIVRANPVSNQLIIVGEIFKMKYPIIPIVLDFATFFELKTLLYNKFADDEEFLLKVAHGDFTMTAPWCNEETPELFDHPIYKEFFYSMPQRFASLFLEFLNHSSYGSERWNTLLYKAKTITLDDYNDFLNQHSKNIFLLTGDFEAPTRREINNGWEQMTERIKSERELTNNVLDAKPSMHFLWSKPSSRNLKDSTAKVIFLSNSLMNISEKCILSETFKALGKCMNLDGRSSEYIQVCEARKLAARSSPKQINNKKLEYVKIGDAFVLWEQQFLLQNDYFKNKERQLFLQRFLGIGGHKRFKDKTAEDIDKSKPKILDFNDNNILLSAKSMFNKLRLELSKPTDITYNEDIIDKFSQEIKSASEDTFDSYKQIKKSQFWSCISDISTLMKNILSVSQYNRHNTFRVALCANDNLYAIVFPSSDIKTKRATVVFITIAIHKNKDELIDCSSLHTTLKMSNNQYISISKAIRLDKERCQRIVSAPGLFLLSTLLMKNNNNLVNINDVMAFCFLTSLSITKSMLSLTEPSRYMIMNSLAVSSHVREYIAEKFSPYTKTLFSVYMVHLIKKGCLEANAQKAKIELRDVYLSDYDITQKGVSTERNLSSIWFPGQVNLTEYINQIYLPFYFNAKGLHEKHHVMIDLAKTVLEIEKDQRSMINTIWSKKPLKQHVNLPILIHSIAKNLILDTSRHNHLRNRVESRNNFKRSITTISTFTSSKSCIKIGEFSDLKESRRRDERKNNEKLNQKFRISNPLFLYEEETNLETQHSDYQSLKAKIPNYRDYISTKVFDRLYELLKEERIGDGPFIYEAMNMMRTHTNFWFTFFNKGQKTAKDREIFVGEFEAKMCMYVVERIAKERCKLNTDEMISEPGDSKLRILERKAEEEIRFVVDRTKQRLKVGDPAKALKIEINADMSKWSAQDVFFKYFWLVVMDPILYPFEKQRILYFLCNYMEKSLILPDELLNNLLDQKTPYQDDILLEMTNNLHYNSVKIKRNWLQGNFNYISSYIHSCAMSVYKDVVKNCAMLLEGEVLVNSMVHSDDNQTSITMVQNKLNDDIVIQFSINTFEDLCLTFGCQANMKKTYITHTIKEFVSLFNIHGEPMSIYGRFLLPSVGDCAYIGPYEDLASRLSATQQAIKHGCPPSLAWVAIGCSHWLTYYNYNMLDNQVNSPLPYFPTISRDQIPIELNGLLKSPLYLISLLGLEAGNIEFILKIMKKLVPIINHRETVQTQYHYVEDKINKLDDMEILRLKILRYLTLDVELAQDAMVGETSDMRNRSLLTPRKFTTSGCLNKLISYNDFKQNLNTNEHVQTLQYMLTNPELLVTKGETKEQFQQSILYRYNSKKFKESLSIQTPAQLFIEQILFSHKPIIDYSSIFDKLSSYAESNILEETPKLIGRVTYPQAYQMIVRDLNQLPLTIDDVKIIIRYCILNDPLIIMAANTILLSVQGTRQERTGTSANQMPEFRNMKLIQHSPAIVLRAFSTGNLDQRGADPIELEKDLYHLKEFLEGTGILDKFKDNINNPPTYLNNIESINYQLRETTKLYQICYDYIKSTEHKVKIFILPMKSYTAVEFCTLIQGNTISDTHWFTMHYLKQVVSGSIKGAVILTSTNDQIIANECFKTITHFADYFIEAASRLSFISEIIDNFTYKNVPVKALYSIVLNNNLKYDFLPLLFRMRDLKQEDLIRFDALKTNERVSWNNWQSNRSLNSGIIDLTISGYMRSIRIVGEDTVLKIAELSIPNFLPPTVFHAGSKLLNTRHGLKFEKMQEIALDEKTNYYITCQKKRANLYHYQIMNTHNIIKRNKEGEVEKSHRFNKIIPVCPVVLAIRDESFRLDIDKILPMNLMNYNITKLIISPDETVTIRKAHLSKMQFFDGPTIRAGILNLTMLMKTPELMNLNFDNLCKTNIIPLSRILECDGEGYGEAIFLSDEIMDFTISEEIESMPIFTVRYSKKGDEHMTYKNAITKLISKGIEEFVEIFDFSDLGFYSSKNIGIIRTIVSIINLLDTNEWSTIIKNTIHIAMIHSNLDRQFHLFELPTPFYNNVASGDINWPKVQRFIISLPPVETSPWDLMMERFKEKTIELVNKEINRAQNFEDFLNELEVEEDRGIFNFF</sequence>
<evidence type="ECO:0000256" key="10">
    <source>
        <dbReference type="ARBA" id="ARBA00022801"/>
    </source>
</evidence>
<evidence type="ECO:0000256" key="9">
    <source>
        <dbReference type="ARBA" id="ARBA00022741"/>
    </source>
</evidence>
<evidence type="ECO:0000256" key="15">
    <source>
        <dbReference type="ARBA" id="ARBA00031012"/>
    </source>
</evidence>
<dbReference type="GO" id="GO:0003968">
    <property type="term" value="F:RNA-directed RNA polymerase activity"/>
    <property type="evidence" value="ECO:0007669"/>
    <property type="project" value="UniProtKB-KW"/>
</dbReference>
<evidence type="ECO:0000256" key="5">
    <source>
        <dbReference type="ARBA" id="ARBA00018602"/>
    </source>
</evidence>
<evidence type="ECO:0000256" key="13">
    <source>
        <dbReference type="ARBA" id="ARBA00030285"/>
    </source>
</evidence>
<accession>A0A346JEU7</accession>
<keyword evidence="9" id="KW-0547">Nucleotide-binding</keyword>
<dbReference type="EC" id="2.7.7.48" evidence="4"/>
<dbReference type="InterPro" id="IPR007322">
    <property type="entry name" value="RNA_pol_bunyavir"/>
</dbReference>
<comment type="similarity">
    <text evidence="16">Belongs to the Bunyavirales RNA polymerase family.</text>
</comment>
<dbReference type="EMBL" id="MH484300">
    <property type="protein sequence ID" value="AXP32022.1"/>
    <property type="molecule type" value="Viral_cRNA"/>
</dbReference>
<evidence type="ECO:0000259" key="18">
    <source>
        <dbReference type="PROSITE" id="PS50525"/>
    </source>
</evidence>
<keyword evidence="10" id="KW-0378">Hydrolase</keyword>
<comment type="subcellular location">
    <subcellularLocation>
        <location evidence="3">Host cell</location>
    </subcellularLocation>
</comment>
<reference evidence="19" key="1">
    <citation type="submission" date="2018-06" db="EMBL/GenBank/DDBJ databases">
        <title>Genomic Characterization of Bunyamwera and Simbu Serogroup Bunyaviruses.</title>
        <authorList>
            <person name="Layton M."/>
            <person name="Bergren N."/>
            <person name="Lee J."/>
            <person name="Russell B."/>
            <person name="Stenglein M."/>
            <person name="Kading R."/>
        </authorList>
    </citation>
    <scope>NUCLEOTIDE SEQUENCE</scope>
    <source>
        <strain evidence="19">TRVL 8900</strain>
    </source>
</reference>
<dbReference type="GO" id="GO:0043657">
    <property type="term" value="C:host cell"/>
    <property type="evidence" value="ECO:0007669"/>
    <property type="project" value="UniProtKB-SubCell"/>
</dbReference>
<evidence type="ECO:0000256" key="1">
    <source>
        <dbReference type="ARBA" id="ARBA00001936"/>
    </source>
</evidence>
<organism evidence="19">
    <name type="scientific">Kairi virus</name>
    <dbReference type="NCBI Taxonomy" id="80939"/>
    <lineage>
        <taxon>Viruses</taxon>
        <taxon>Riboviria</taxon>
        <taxon>Orthornavirae</taxon>
        <taxon>Negarnaviricota</taxon>
        <taxon>Polyploviricotina</taxon>
        <taxon>Bunyaviricetes</taxon>
        <taxon>Elliovirales</taxon>
        <taxon>Peribunyaviridae</taxon>
        <taxon>Orthobunyavirus</taxon>
        <taxon>Orthobunyavirus insulae</taxon>
    </lineage>
</organism>
<dbReference type="InterPro" id="IPR029124">
    <property type="entry name" value="L_protein_N"/>
</dbReference>
<dbReference type="CDD" id="cd22349">
    <property type="entry name" value="PDDEXK_RNA_polymerase-like"/>
    <property type="match status" value="1"/>
</dbReference>
<evidence type="ECO:0000256" key="16">
    <source>
        <dbReference type="ARBA" id="ARBA00034123"/>
    </source>
</evidence>
<dbReference type="GO" id="GO:0016787">
    <property type="term" value="F:hydrolase activity"/>
    <property type="evidence" value="ECO:0007669"/>
    <property type="project" value="UniProtKB-KW"/>
</dbReference>
<comment type="cofactor">
    <cofactor evidence="2">
        <name>Mg(2+)</name>
        <dbReference type="ChEBI" id="CHEBI:18420"/>
    </cofactor>
</comment>
<comment type="catalytic activity">
    <reaction evidence="17">
        <text>RNA(n) + a ribonucleoside 5'-triphosphate = RNA(n+1) + diphosphate</text>
        <dbReference type="Rhea" id="RHEA:21248"/>
        <dbReference type="Rhea" id="RHEA-COMP:14527"/>
        <dbReference type="Rhea" id="RHEA-COMP:17342"/>
        <dbReference type="ChEBI" id="CHEBI:33019"/>
        <dbReference type="ChEBI" id="CHEBI:61557"/>
        <dbReference type="ChEBI" id="CHEBI:140395"/>
        <dbReference type="EC" id="2.7.7.48"/>
    </reaction>
</comment>
<keyword evidence="11" id="KW-0460">Magnesium</keyword>
<dbReference type="Pfam" id="PF15518">
    <property type="entry name" value="L_protein_N"/>
    <property type="match status" value="1"/>
</dbReference>
<evidence type="ECO:0000256" key="12">
    <source>
        <dbReference type="ARBA" id="ARBA00022953"/>
    </source>
</evidence>
<feature type="domain" description="RdRp catalytic" evidence="18">
    <location>
        <begin position="1016"/>
        <end position="1207"/>
    </location>
</feature>
<keyword evidence="12" id="KW-0693">Viral RNA replication</keyword>
<name>A0A346JEU7_9VIRU</name>
<dbReference type="PROSITE" id="PS50525">
    <property type="entry name" value="RDRP_SSRNA_NEG_SEG"/>
    <property type="match status" value="1"/>
</dbReference>
<evidence type="ECO:0000256" key="2">
    <source>
        <dbReference type="ARBA" id="ARBA00001946"/>
    </source>
</evidence>
<evidence type="ECO:0000256" key="7">
    <source>
        <dbReference type="ARBA" id="ARBA00022679"/>
    </source>
</evidence>
<dbReference type="Pfam" id="PF04196">
    <property type="entry name" value="Bunya_RdRp"/>
    <property type="match status" value="1"/>
</dbReference>
<dbReference type="GO" id="GO:0006351">
    <property type="term" value="P:DNA-templated transcription"/>
    <property type="evidence" value="ECO:0007669"/>
    <property type="project" value="InterPro"/>
</dbReference>
<dbReference type="InterPro" id="IPR048547">
    <property type="entry name" value="L_thumb_ring_bunyavir"/>
</dbReference>
<evidence type="ECO:0000256" key="6">
    <source>
        <dbReference type="ARBA" id="ARBA00022484"/>
    </source>
</evidence>
<evidence type="ECO:0000256" key="8">
    <source>
        <dbReference type="ARBA" id="ARBA00022695"/>
    </source>
</evidence>
<evidence type="ECO:0000313" key="19">
    <source>
        <dbReference type="EMBL" id="AXP32022.1"/>
    </source>
</evidence>
<dbReference type="Pfam" id="PF21561">
    <property type="entry name" value="L_thumb_ring_vir"/>
    <property type="match status" value="1"/>
</dbReference>
<evidence type="ECO:0000256" key="4">
    <source>
        <dbReference type="ARBA" id="ARBA00012494"/>
    </source>
</evidence>
<dbReference type="GO" id="GO:0039694">
    <property type="term" value="P:viral RNA genome replication"/>
    <property type="evidence" value="ECO:0007669"/>
    <property type="project" value="InterPro"/>
</dbReference>
<dbReference type="InterPro" id="IPR048006">
    <property type="entry name" value="CapSnatch_bunyavir"/>
</dbReference>
<evidence type="ECO:0000256" key="17">
    <source>
        <dbReference type="ARBA" id="ARBA00048744"/>
    </source>
</evidence>
<evidence type="ECO:0000256" key="11">
    <source>
        <dbReference type="ARBA" id="ARBA00022842"/>
    </source>
</evidence>
<comment type="cofactor">
    <cofactor evidence="1">
        <name>Mn(2+)</name>
        <dbReference type="ChEBI" id="CHEBI:29035"/>
    </cofactor>
</comment>
<evidence type="ECO:0000256" key="14">
    <source>
        <dbReference type="ARBA" id="ARBA00030436"/>
    </source>
</evidence>
<keyword evidence="6 19" id="KW-0696">RNA-directed RNA polymerase</keyword>
<keyword evidence="8" id="KW-0548">Nucleotidyltransferase</keyword>
<dbReference type="InterPro" id="IPR007099">
    <property type="entry name" value="RNA-dir_pol_NSvirus"/>
</dbReference>
<proteinExistence type="inferred from homology"/>
<dbReference type="GO" id="GO:0000166">
    <property type="term" value="F:nucleotide binding"/>
    <property type="evidence" value="ECO:0007669"/>
    <property type="project" value="UniProtKB-KW"/>
</dbReference>